<dbReference type="EMBL" id="WTPW01000416">
    <property type="protein sequence ID" value="KAF0513390.1"/>
    <property type="molecule type" value="Genomic_DNA"/>
</dbReference>
<evidence type="ECO:0000313" key="3">
    <source>
        <dbReference type="Proteomes" id="UP000439903"/>
    </source>
</evidence>
<protein>
    <submittedName>
        <fullName evidence="2">Transposase domain-containing protein</fullName>
    </submittedName>
</protein>
<dbReference type="Proteomes" id="UP000439903">
    <property type="component" value="Unassembled WGS sequence"/>
</dbReference>
<keyword evidence="3" id="KW-1185">Reference proteome</keyword>
<evidence type="ECO:0000256" key="1">
    <source>
        <dbReference type="SAM" id="SignalP"/>
    </source>
</evidence>
<dbReference type="AlphaFoldDB" id="A0A8H4AMQ1"/>
<evidence type="ECO:0000313" key="2">
    <source>
        <dbReference type="EMBL" id="KAF0513390.1"/>
    </source>
</evidence>
<feature type="signal peptide" evidence="1">
    <location>
        <begin position="1"/>
        <end position="25"/>
    </location>
</feature>
<gene>
    <name evidence="2" type="ORF">F8M41_017804</name>
</gene>
<feature type="chain" id="PRO_5034123873" evidence="1">
    <location>
        <begin position="26"/>
        <end position="322"/>
    </location>
</feature>
<organism evidence="2 3">
    <name type="scientific">Gigaspora margarita</name>
    <dbReference type="NCBI Taxonomy" id="4874"/>
    <lineage>
        <taxon>Eukaryota</taxon>
        <taxon>Fungi</taxon>
        <taxon>Fungi incertae sedis</taxon>
        <taxon>Mucoromycota</taxon>
        <taxon>Glomeromycotina</taxon>
        <taxon>Glomeromycetes</taxon>
        <taxon>Diversisporales</taxon>
        <taxon>Gigasporaceae</taxon>
        <taxon>Gigaspora</taxon>
    </lineage>
</organism>
<proteinExistence type="predicted"/>
<reference evidence="2 3" key="1">
    <citation type="journal article" date="2019" name="Environ. Microbiol.">
        <title>At the nexus of three kingdoms: the genome of the mycorrhizal fungus Gigaspora margarita provides insights into plant, endobacterial and fungal interactions.</title>
        <authorList>
            <person name="Venice F."/>
            <person name="Ghignone S."/>
            <person name="Salvioli di Fossalunga A."/>
            <person name="Amselem J."/>
            <person name="Novero M."/>
            <person name="Xianan X."/>
            <person name="Sedzielewska Toro K."/>
            <person name="Morin E."/>
            <person name="Lipzen A."/>
            <person name="Grigoriev I.V."/>
            <person name="Henrissat B."/>
            <person name="Martin F.M."/>
            <person name="Bonfante P."/>
        </authorList>
    </citation>
    <scope>NUCLEOTIDE SEQUENCE [LARGE SCALE GENOMIC DNA]</scope>
    <source>
        <strain evidence="2 3">BEG34</strain>
    </source>
</reference>
<comment type="caution">
    <text evidence="2">The sequence shown here is derived from an EMBL/GenBank/DDBJ whole genome shotgun (WGS) entry which is preliminary data.</text>
</comment>
<sequence length="322" mass="37950">MINFLLRGWAAYVLLAKLCVQCIISIEEMECIEEYFIEFWNHYEKYYGKYEESRLSAFKIVFHYLLHIKDSIIDCGPCWTFWQFPMERLCGILQTLVQSQIFPYENLANNILILDQFNHLYFISSLREQIFPQEISQIYADNKVFALPDSSEEFWFPSCQYKLVNISGKDQPLTNLCNFYTSNINSPLKELNNTGTKFARLRTLDGYMIGSILTKTNEACRDNSCVRYEILVNQSGKQAALEVHYGRVLFYFVHEYSGQKYMLAYVEHAHDVKHGLYDLKTFSKFGVHEWISASSIKKCVGFFKIDNFYFILEKPDEFPKEH</sequence>
<keyword evidence="1" id="KW-0732">Signal</keyword>
<name>A0A8H4AMQ1_GIGMA</name>
<dbReference type="OrthoDB" id="2443892at2759"/>
<accession>A0A8H4AMQ1</accession>